<dbReference type="PIRSF" id="PIRSF006485">
    <property type="entry name" value="GTP-binding_EngA"/>
    <property type="match status" value="1"/>
</dbReference>
<dbReference type="GO" id="GO:0005525">
    <property type="term" value="F:GTP binding"/>
    <property type="evidence" value="ECO:0007669"/>
    <property type="project" value="UniProtKB-UniRule"/>
</dbReference>
<reference evidence="11" key="1">
    <citation type="journal article" date="2020" name="mSystems">
        <title>Genome- and Community-Level Interaction Insights into Carbon Utilization and Element Cycling Functions of Hydrothermarchaeota in Hydrothermal Sediment.</title>
        <authorList>
            <person name="Zhou Z."/>
            <person name="Liu Y."/>
            <person name="Xu W."/>
            <person name="Pan J."/>
            <person name="Luo Z.H."/>
            <person name="Li M."/>
        </authorList>
    </citation>
    <scope>NUCLEOTIDE SEQUENCE [LARGE SCALE GENOMIC DNA]</scope>
    <source>
        <strain evidence="11">SpSt-747</strain>
    </source>
</reference>
<comment type="function">
    <text evidence="8 9">GTPase that plays an essential role in the late steps of ribosome biogenesis.</text>
</comment>
<keyword evidence="6 8" id="KW-0342">GTP-binding</keyword>
<accession>A0A7V3YHH8</accession>
<dbReference type="HAMAP" id="MF_00195">
    <property type="entry name" value="GTPase_Der"/>
    <property type="match status" value="1"/>
</dbReference>
<evidence type="ECO:0000256" key="9">
    <source>
        <dbReference type="RuleBase" id="RU004481"/>
    </source>
</evidence>
<dbReference type="PANTHER" id="PTHR43834:SF6">
    <property type="entry name" value="GTPASE DER"/>
    <property type="match status" value="1"/>
</dbReference>
<evidence type="ECO:0000259" key="10">
    <source>
        <dbReference type="SMART" id="SM00382"/>
    </source>
</evidence>
<evidence type="ECO:0000256" key="3">
    <source>
        <dbReference type="ARBA" id="ARBA00022517"/>
    </source>
</evidence>
<proteinExistence type="inferred from homology"/>
<keyword evidence="4 9" id="KW-0677">Repeat</keyword>
<keyword evidence="3 8" id="KW-0690">Ribosome biogenesis</keyword>
<feature type="binding site" evidence="8">
    <location>
        <begin position="188"/>
        <end position="195"/>
    </location>
    <ligand>
        <name>GTP</name>
        <dbReference type="ChEBI" id="CHEBI:37565"/>
        <label>2</label>
    </ligand>
</feature>
<gene>
    <name evidence="8 11" type="primary">der</name>
    <name evidence="11" type="ORF">ENV30_07825</name>
</gene>
<dbReference type="NCBIfam" id="TIGR00231">
    <property type="entry name" value="small_GTP"/>
    <property type="match status" value="2"/>
</dbReference>
<sequence length="460" mass="51353">MRDNLPLCVLVGRTNVGKSTLFNLLVGERVAIVDPTPGVTRDWIERVVSVKGLAIRLVDTGGISLGEEGLQKAVEERVWRLVEEAQLVLFLVDGRVPLTRVEAEVITALRRKQRPFFVVVNKREGITHEPPPPEILELAGGKVFQISAKHGDGIARLKEAIFRELKEFRNPKASAMSPTGGIPVAIVGKPNVGKSTLFNSLLGEERAIVSPVPGTTRDAVEAPLRGSYGHYLLVDTAGLPRRKNIRDRVTLYATFRTAERLADAELCLLVLDPFQGVTRQDRRIAGEIARLHKCCIVFVNKVDVLLAKNPNLSLSELCKRARIDLPALHYAAFRAGSALDASSVREELLPLMAGVVTRFHQTVREDVLNGRVRERIHRQFSILPRRRKPRLELLLQQGIAPPHFLAVVEGIREKDEEEQCLNIIEKALREEMDWEGVPLRITVQRKGERVPQSVLELSPE</sequence>
<dbReference type="NCBIfam" id="TIGR03594">
    <property type="entry name" value="GTPase_EngA"/>
    <property type="match status" value="1"/>
</dbReference>
<evidence type="ECO:0000256" key="4">
    <source>
        <dbReference type="ARBA" id="ARBA00022737"/>
    </source>
</evidence>
<feature type="binding site" evidence="8">
    <location>
        <begin position="121"/>
        <end position="124"/>
    </location>
    <ligand>
        <name>GTP</name>
        <dbReference type="ChEBI" id="CHEBI:37565"/>
        <label>1</label>
    </ligand>
</feature>
<dbReference type="InterPro" id="IPR005225">
    <property type="entry name" value="Small_GTP-bd"/>
</dbReference>
<evidence type="ECO:0000313" key="11">
    <source>
        <dbReference type="EMBL" id="HGI31193.1"/>
    </source>
</evidence>
<organism evidence="11">
    <name type="scientific">Candidatus Caldatribacterium californiense</name>
    <dbReference type="NCBI Taxonomy" id="1454726"/>
    <lineage>
        <taxon>Bacteria</taxon>
        <taxon>Pseudomonadati</taxon>
        <taxon>Atribacterota</taxon>
        <taxon>Atribacteria</taxon>
        <taxon>Atribacterales</taxon>
        <taxon>Candidatus Caldatribacteriaceae</taxon>
        <taxon>Candidatus Caldatribacterium</taxon>
    </lineage>
</organism>
<dbReference type="SMART" id="SM00382">
    <property type="entry name" value="AAA"/>
    <property type="match status" value="2"/>
</dbReference>
<evidence type="ECO:0000256" key="1">
    <source>
        <dbReference type="ARBA" id="ARBA00008279"/>
    </source>
</evidence>
<dbReference type="InterPro" id="IPR003593">
    <property type="entry name" value="AAA+_ATPase"/>
</dbReference>
<name>A0A7V3YHH8_9BACT</name>
<comment type="similarity">
    <text evidence="1 8 9">Belongs to the TRAFAC class TrmE-Era-EngA-EngB-Septin-like GTPase superfamily. EngA (Der) GTPase family.</text>
</comment>
<evidence type="ECO:0000256" key="6">
    <source>
        <dbReference type="ARBA" id="ARBA00023134"/>
    </source>
</evidence>
<dbReference type="PANTHER" id="PTHR43834">
    <property type="entry name" value="GTPASE DER"/>
    <property type="match status" value="1"/>
</dbReference>
<dbReference type="AlphaFoldDB" id="A0A7V3YHH8"/>
<evidence type="ECO:0000256" key="5">
    <source>
        <dbReference type="ARBA" id="ARBA00022741"/>
    </source>
</evidence>
<evidence type="ECO:0000256" key="2">
    <source>
        <dbReference type="ARBA" id="ARBA00020953"/>
    </source>
</evidence>
<feature type="binding site" evidence="8">
    <location>
        <begin position="59"/>
        <end position="63"/>
    </location>
    <ligand>
        <name>GTP</name>
        <dbReference type="ChEBI" id="CHEBI:37565"/>
        <label>1</label>
    </ligand>
</feature>
<dbReference type="InterPro" id="IPR006073">
    <property type="entry name" value="GTP-bd"/>
</dbReference>
<dbReference type="GO" id="GO:0042254">
    <property type="term" value="P:ribosome biogenesis"/>
    <property type="evidence" value="ECO:0007669"/>
    <property type="project" value="UniProtKB-KW"/>
</dbReference>
<comment type="subunit">
    <text evidence="8">Associates with the 50S ribosomal subunit.</text>
</comment>
<evidence type="ECO:0000256" key="7">
    <source>
        <dbReference type="ARBA" id="ARBA00032345"/>
    </source>
</evidence>
<dbReference type="SUPFAM" id="SSF52540">
    <property type="entry name" value="P-loop containing nucleoside triphosphate hydrolases"/>
    <property type="match status" value="2"/>
</dbReference>
<dbReference type="InterPro" id="IPR016484">
    <property type="entry name" value="GTPase_Der"/>
</dbReference>
<feature type="binding site" evidence="8">
    <location>
        <begin position="12"/>
        <end position="19"/>
    </location>
    <ligand>
        <name>GTP</name>
        <dbReference type="ChEBI" id="CHEBI:37565"/>
        <label>1</label>
    </ligand>
</feature>
<dbReference type="InterPro" id="IPR027417">
    <property type="entry name" value="P-loop_NTPase"/>
</dbReference>
<feature type="domain" description="AAA+ ATPase" evidence="10">
    <location>
        <begin position="4"/>
        <end position="150"/>
    </location>
</feature>
<evidence type="ECO:0000256" key="8">
    <source>
        <dbReference type="HAMAP-Rule" id="MF_00195"/>
    </source>
</evidence>
<comment type="caution">
    <text evidence="11">The sequence shown here is derived from an EMBL/GenBank/DDBJ whole genome shotgun (WGS) entry which is preliminary data.</text>
</comment>
<protein>
    <recommendedName>
        <fullName evidence="2 8">GTPase Der</fullName>
    </recommendedName>
    <alternativeName>
        <fullName evidence="7 8">GTP-binding protein EngA</fullName>
    </alternativeName>
</protein>
<dbReference type="Gene3D" id="3.40.50.300">
    <property type="entry name" value="P-loop containing nucleotide triphosphate hydrolases"/>
    <property type="match status" value="2"/>
</dbReference>
<feature type="binding site" evidence="8">
    <location>
        <begin position="300"/>
        <end position="303"/>
    </location>
    <ligand>
        <name>GTP</name>
        <dbReference type="ChEBI" id="CHEBI:37565"/>
        <label>2</label>
    </ligand>
</feature>
<feature type="domain" description="AAA+ ATPase" evidence="10">
    <location>
        <begin position="180"/>
        <end position="329"/>
    </location>
</feature>
<dbReference type="CDD" id="cd01894">
    <property type="entry name" value="EngA1"/>
    <property type="match status" value="1"/>
</dbReference>
<dbReference type="EMBL" id="DTFV01000115">
    <property type="protein sequence ID" value="HGI31193.1"/>
    <property type="molecule type" value="Genomic_DNA"/>
</dbReference>
<dbReference type="Gene3D" id="3.30.300.20">
    <property type="match status" value="1"/>
</dbReference>
<keyword evidence="5 8" id="KW-0547">Nucleotide-binding</keyword>
<feature type="binding site" evidence="8">
    <location>
        <begin position="235"/>
        <end position="239"/>
    </location>
    <ligand>
        <name>GTP</name>
        <dbReference type="ChEBI" id="CHEBI:37565"/>
        <label>2</label>
    </ligand>
</feature>
<dbReference type="Pfam" id="PF01926">
    <property type="entry name" value="MMR_HSR1"/>
    <property type="match status" value="2"/>
</dbReference>
<dbReference type="InterPro" id="IPR015946">
    <property type="entry name" value="KH_dom-like_a/b"/>
</dbReference>